<dbReference type="OrthoDB" id="2167627at2"/>
<dbReference type="Proteomes" id="UP000446348">
    <property type="component" value="Unassembled WGS sequence"/>
</dbReference>
<feature type="domain" description="DUF5655" evidence="1">
    <location>
        <begin position="13"/>
        <end position="118"/>
    </location>
</feature>
<sequence>MTADELMFFSPMPDALPLYEMLCGRLQAECPDAILKVQQSQITFKARYGFAFVSLRRMKGCPEVFMIVSFGLSHRLDSPRIALAVEPYPGRWTHHMIISEIGQIDDELLGWLREAHDFALMK</sequence>
<dbReference type="EMBL" id="VIQT01000010">
    <property type="protein sequence ID" value="NDO39334.1"/>
    <property type="molecule type" value="Genomic_DNA"/>
</dbReference>
<protein>
    <recommendedName>
        <fullName evidence="1">DUF5655 domain-containing protein</fullName>
    </recommendedName>
</protein>
<reference evidence="3 5" key="2">
    <citation type="submission" date="2019-06" db="EMBL/GenBank/DDBJ databases">
        <title>Draft genome sequences of 15 bacterial species constituting the stable defined intestinal microbiota of the GM15 gnotobiotic mouse model.</title>
        <authorList>
            <person name="Elie C."/>
            <person name="Mathieu A."/>
            <person name="Saliou A."/>
            <person name="Darnaud M."/>
            <person name="Leulier F."/>
            <person name="Tamellini A."/>
        </authorList>
    </citation>
    <scope>NUCLEOTIDE SEQUENCE [LARGE SCALE GENOMIC DNA]</scope>
    <source>
        <strain evidence="3 5">JM4-15</strain>
    </source>
</reference>
<evidence type="ECO:0000259" key="1">
    <source>
        <dbReference type="Pfam" id="PF18899"/>
    </source>
</evidence>
<dbReference type="RefSeq" id="WP_160208967.1">
    <property type="nucleotide sequence ID" value="NZ_CAMUSJ010000160.1"/>
</dbReference>
<dbReference type="EMBL" id="QXWZ01000005">
    <property type="protein sequence ID" value="NBI78098.1"/>
    <property type="molecule type" value="Genomic_DNA"/>
</dbReference>
<name>A0A845RGK8_9FIRM</name>
<evidence type="ECO:0000313" key="2">
    <source>
        <dbReference type="EMBL" id="NBI78098.1"/>
    </source>
</evidence>
<proteinExistence type="predicted"/>
<evidence type="ECO:0000313" key="3">
    <source>
        <dbReference type="EMBL" id="NDO39334.1"/>
    </source>
</evidence>
<dbReference type="InterPro" id="IPR043714">
    <property type="entry name" value="DUF5655"/>
</dbReference>
<reference evidence="2 4" key="1">
    <citation type="submission" date="2018-08" db="EMBL/GenBank/DDBJ databases">
        <title>Murine metabolic-syndrome-specific gut microbial biobank.</title>
        <authorList>
            <person name="Liu C."/>
        </authorList>
    </citation>
    <scope>NUCLEOTIDE SEQUENCE [LARGE SCALE GENOMIC DNA]</scope>
    <source>
        <strain evidence="2 4">X69</strain>
    </source>
</reference>
<dbReference type="Pfam" id="PF18899">
    <property type="entry name" value="DUF5655"/>
    <property type="match status" value="1"/>
</dbReference>
<organism evidence="2 4">
    <name type="scientific">Anaerotruncus colihominis</name>
    <dbReference type="NCBI Taxonomy" id="169435"/>
    <lineage>
        <taxon>Bacteria</taxon>
        <taxon>Bacillati</taxon>
        <taxon>Bacillota</taxon>
        <taxon>Clostridia</taxon>
        <taxon>Eubacteriales</taxon>
        <taxon>Oscillospiraceae</taxon>
        <taxon>Anaerotruncus</taxon>
    </lineage>
</organism>
<evidence type="ECO:0000313" key="5">
    <source>
        <dbReference type="Proteomes" id="UP000462501"/>
    </source>
</evidence>
<gene>
    <name evidence="2" type="ORF">D3Z39_04315</name>
    <name evidence="3" type="ORF">FMM72_08695</name>
</gene>
<comment type="caution">
    <text evidence="2">The sequence shown here is derived from an EMBL/GenBank/DDBJ whole genome shotgun (WGS) entry which is preliminary data.</text>
</comment>
<accession>A0A845RGK8</accession>
<dbReference type="Proteomes" id="UP000462501">
    <property type="component" value="Unassembled WGS sequence"/>
</dbReference>
<evidence type="ECO:0000313" key="4">
    <source>
        <dbReference type="Proteomes" id="UP000446348"/>
    </source>
</evidence>
<dbReference type="AlphaFoldDB" id="A0A845RGK8"/>